<keyword evidence="2" id="KW-0031">Aminopeptidase</keyword>
<dbReference type="EMBL" id="PXYL01000009">
    <property type="protein sequence ID" value="PSJ59016.1"/>
    <property type="molecule type" value="Genomic_DNA"/>
</dbReference>
<reference evidence="7 8" key="1">
    <citation type="submission" date="2018-03" db="EMBL/GenBank/DDBJ databases">
        <title>The draft genome of Mesorhizobium soli JCM 19897.</title>
        <authorList>
            <person name="Li L."/>
            <person name="Liu L."/>
            <person name="Liang L."/>
            <person name="Wang T."/>
            <person name="Zhang X."/>
        </authorList>
    </citation>
    <scope>NUCLEOTIDE SEQUENCE [LARGE SCALE GENOMIC DNA]</scope>
    <source>
        <strain evidence="7 8">JCM 19897</strain>
    </source>
</reference>
<dbReference type="Proteomes" id="UP000240653">
    <property type="component" value="Unassembled WGS sequence"/>
</dbReference>
<proteinExistence type="inferred from homology"/>
<protein>
    <recommendedName>
        <fullName evidence="6">Cytosol aminopeptidase domain-containing protein</fullName>
    </recommendedName>
</protein>
<dbReference type="AlphaFoldDB" id="A0A2P7S944"/>
<gene>
    <name evidence="7" type="ORF">C7I85_18155</name>
</gene>
<dbReference type="GO" id="GO:0006508">
    <property type="term" value="P:proteolysis"/>
    <property type="evidence" value="ECO:0007669"/>
    <property type="project" value="UniProtKB-KW"/>
</dbReference>
<keyword evidence="8" id="KW-1185">Reference proteome</keyword>
<evidence type="ECO:0000313" key="8">
    <source>
        <dbReference type="Proteomes" id="UP000240653"/>
    </source>
</evidence>
<dbReference type="GO" id="GO:0030145">
    <property type="term" value="F:manganese ion binding"/>
    <property type="evidence" value="ECO:0007669"/>
    <property type="project" value="InterPro"/>
</dbReference>
<dbReference type="SUPFAM" id="SSF53187">
    <property type="entry name" value="Zn-dependent exopeptidases"/>
    <property type="match status" value="1"/>
</dbReference>
<name>A0A2P7S944_9HYPH</name>
<dbReference type="Pfam" id="PF00883">
    <property type="entry name" value="Peptidase_M17"/>
    <property type="match status" value="1"/>
</dbReference>
<evidence type="ECO:0000256" key="2">
    <source>
        <dbReference type="ARBA" id="ARBA00022438"/>
    </source>
</evidence>
<keyword evidence="4" id="KW-0378">Hydrolase</keyword>
<sequence length="516" mass="53790">MGRLRAFAAGRFGKQSLDRNTHERPQGAVGMIEVRLSGDRSILANADILVMPAFAEASGPQLADVGLLEKAGQGERFASALRRDAVFQARPSQLSALLVPAENGPAVLAAGLGPRETFSANTLRDALMAAAIFLKGRGRCVVVLDGLGLDIASAMRAATEACLLGGHGGQADESTIVDLLTIDAPGAERGFAIGKAVGKAANWVRELVETPGNKLVPEDLAEVVATRARQLGIGVDIWGEAELAKRGFGATRAVGYGSVNKPLVLCLNPNRPKARLGLAGKGITFDSGGINLKRNPQEIVWMKADMAAAAAVAGAIFAAVELGFDPDVTAILPLAENMPGSHALRPGDVVTHPDGRRTEITDTDSEGRLVLADAVAYLARSGVGAIVDVGTLTDGGGVGPLLWGCWTTSNTLAEELIAAGETAGEPGWRLPLRPEYERLIESKVADIANAALAVPDSGQLAATYLRTFAGKTPWVHIDNGSTAYLDQGFAPWPVGATGSPTRALLQFLLSRAQVEK</sequence>
<dbReference type="InterPro" id="IPR043472">
    <property type="entry name" value="Macro_dom-like"/>
</dbReference>
<dbReference type="Gene3D" id="3.40.220.10">
    <property type="entry name" value="Leucine Aminopeptidase, subunit E, domain 1"/>
    <property type="match status" value="1"/>
</dbReference>
<evidence type="ECO:0000256" key="5">
    <source>
        <dbReference type="ARBA" id="ARBA00023211"/>
    </source>
</evidence>
<dbReference type="PANTHER" id="PTHR11963:SF23">
    <property type="entry name" value="CYTOSOL AMINOPEPTIDASE"/>
    <property type="match status" value="1"/>
</dbReference>
<accession>A0A2P7S944</accession>
<dbReference type="PRINTS" id="PR00481">
    <property type="entry name" value="LAMNOPPTDASE"/>
</dbReference>
<keyword evidence="5" id="KW-0464">Manganese</keyword>
<dbReference type="InterPro" id="IPR000819">
    <property type="entry name" value="Peptidase_M17_C"/>
</dbReference>
<dbReference type="Gene3D" id="3.40.630.10">
    <property type="entry name" value="Zn peptidases"/>
    <property type="match status" value="1"/>
</dbReference>
<evidence type="ECO:0000256" key="4">
    <source>
        <dbReference type="ARBA" id="ARBA00022801"/>
    </source>
</evidence>
<organism evidence="7 8">
    <name type="scientific">Pseudaminobacter soli</name>
    <name type="common">ex Li et al. 2025</name>
    <dbReference type="NCBI Taxonomy" id="1295366"/>
    <lineage>
        <taxon>Bacteria</taxon>
        <taxon>Pseudomonadati</taxon>
        <taxon>Pseudomonadota</taxon>
        <taxon>Alphaproteobacteria</taxon>
        <taxon>Hyphomicrobiales</taxon>
        <taxon>Phyllobacteriaceae</taxon>
        <taxon>Pseudaminobacter</taxon>
    </lineage>
</organism>
<dbReference type="InterPro" id="IPR011356">
    <property type="entry name" value="Leucine_aapep/pepB"/>
</dbReference>
<comment type="caution">
    <text evidence="7">The sequence shown here is derived from an EMBL/GenBank/DDBJ whole genome shotgun (WGS) entry which is preliminary data.</text>
</comment>
<keyword evidence="3" id="KW-0645">Protease</keyword>
<dbReference type="SUPFAM" id="SSF52949">
    <property type="entry name" value="Macro domain-like"/>
    <property type="match status" value="1"/>
</dbReference>
<dbReference type="CDD" id="cd00433">
    <property type="entry name" value="Peptidase_M17"/>
    <property type="match status" value="1"/>
</dbReference>
<dbReference type="GO" id="GO:0005737">
    <property type="term" value="C:cytoplasm"/>
    <property type="evidence" value="ECO:0007669"/>
    <property type="project" value="InterPro"/>
</dbReference>
<comment type="similarity">
    <text evidence="1">Belongs to the peptidase M17 family.</text>
</comment>
<dbReference type="GO" id="GO:0070006">
    <property type="term" value="F:metalloaminopeptidase activity"/>
    <property type="evidence" value="ECO:0007669"/>
    <property type="project" value="InterPro"/>
</dbReference>
<evidence type="ECO:0000259" key="6">
    <source>
        <dbReference type="Pfam" id="PF00883"/>
    </source>
</evidence>
<dbReference type="PANTHER" id="PTHR11963">
    <property type="entry name" value="LEUCINE AMINOPEPTIDASE-RELATED"/>
    <property type="match status" value="1"/>
</dbReference>
<evidence type="ECO:0000256" key="1">
    <source>
        <dbReference type="ARBA" id="ARBA00009528"/>
    </source>
</evidence>
<evidence type="ECO:0000313" key="7">
    <source>
        <dbReference type="EMBL" id="PSJ59016.1"/>
    </source>
</evidence>
<evidence type="ECO:0000256" key="3">
    <source>
        <dbReference type="ARBA" id="ARBA00022670"/>
    </source>
</evidence>
<dbReference type="OrthoDB" id="8053041at2"/>
<feature type="domain" description="Cytosol aminopeptidase" evidence="6">
    <location>
        <begin position="202"/>
        <end position="504"/>
    </location>
</feature>